<name>A0A1C4UTF2_9ACTN</name>
<dbReference type="Proteomes" id="UP000199629">
    <property type="component" value="Unassembled WGS sequence"/>
</dbReference>
<feature type="region of interest" description="Disordered" evidence="1">
    <location>
        <begin position="23"/>
        <end position="52"/>
    </location>
</feature>
<feature type="signal peptide" evidence="2">
    <location>
        <begin position="1"/>
        <end position="20"/>
    </location>
</feature>
<accession>A0A1C4UTF2</accession>
<feature type="chain" id="PRO_5008705230" evidence="2">
    <location>
        <begin position="21"/>
        <end position="147"/>
    </location>
</feature>
<dbReference type="PROSITE" id="PS51257">
    <property type="entry name" value="PROKAR_LIPOPROTEIN"/>
    <property type="match status" value="1"/>
</dbReference>
<evidence type="ECO:0000256" key="2">
    <source>
        <dbReference type="SAM" id="SignalP"/>
    </source>
</evidence>
<protein>
    <submittedName>
        <fullName evidence="3">Uncharacterized protein</fullName>
    </submittedName>
</protein>
<sequence>MRIAAALAGLALSATLPALTACTGTTAPPPDRTPHPVVAAPAASPPSATAEELPGTRTLLYQPPAQGARVVGRAGVRADAPVWINVTCSAPTDTAIQVAFQPLDQFDIPCGSETSATRNQVNLRSPRTLTLAVTAPPSVTWSVRVQQ</sequence>
<dbReference type="EMBL" id="FMCS01000001">
    <property type="protein sequence ID" value="SCE74997.1"/>
    <property type="molecule type" value="Genomic_DNA"/>
</dbReference>
<proteinExistence type="predicted"/>
<evidence type="ECO:0000256" key="1">
    <source>
        <dbReference type="SAM" id="MobiDB-lite"/>
    </source>
</evidence>
<gene>
    <name evidence="3" type="ORF">GA0070214_101999</name>
</gene>
<feature type="compositionally biased region" description="Low complexity" evidence="1">
    <location>
        <begin position="35"/>
        <end position="50"/>
    </location>
</feature>
<evidence type="ECO:0000313" key="4">
    <source>
        <dbReference type="Proteomes" id="UP000199629"/>
    </source>
</evidence>
<evidence type="ECO:0000313" key="3">
    <source>
        <dbReference type="EMBL" id="SCE74997.1"/>
    </source>
</evidence>
<reference evidence="4" key="1">
    <citation type="submission" date="2016-06" db="EMBL/GenBank/DDBJ databases">
        <authorList>
            <person name="Varghese N."/>
            <person name="Submissions Spin"/>
        </authorList>
    </citation>
    <scope>NUCLEOTIDE SEQUENCE [LARGE SCALE GENOMIC DNA]</scope>
    <source>
        <strain evidence="4">DSM 45246</strain>
    </source>
</reference>
<organism evidence="3 4">
    <name type="scientific">Micromonospora chaiyaphumensis</name>
    <dbReference type="NCBI Taxonomy" id="307119"/>
    <lineage>
        <taxon>Bacteria</taxon>
        <taxon>Bacillati</taxon>
        <taxon>Actinomycetota</taxon>
        <taxon>Actinomycetes</taxon>
        <taxon>Micromonosporales</taxon>
        <taxon>Micromonosporaceae</taxon>
        <taxon>Micromonospora</taxon>
    </lineage>
</organism>
<keyword evidence="2" id="KW-0732">Signal</keyword>
<keyword evidence="4" id="KW-1185">Reference proteome</keyword>
<dbReference type="AlphaFoldDB" id="A0A1C4UTF2"/>